<accession>A0ACC2WUY7</accession>
<proteinExistence type="predicted"/>
<comment type="caution">
    <text evidence="1">The sequence shown here is derived from an EMBL/GenBank/DDBJ whole genome shotgun (WGS) entry which is preliminary data.</text>
</comment>
<keyword evidence="2" id="KW-1185">Reference proteome</keyword>
<evidence type="ECO:0000313" key="2">
    <source>
        <dbReference type="Proteomes" id="UP001243375"/>
    </source>
</evidence>
<organism evidence="1 2">
    <name type="scientific">Naganishia vaughanmartiniae</name>
    <dbReference type="NCBI Taxonomy" id="1424756"/>
    <lineage>
        <taxon>Eukaryota</taxon>
        <taxon>Fungi</taxon>
        <taxon>Dikarya</taxon>
        <taxon>Basidiomycota</taxon>
        <taxon>Agaricomycotina</taxon>
        <taxon>Tremellomycetes</taxon>
        <taxon>Filobasidiales</taxon>
        <taxon>Filobasidiaceae</taxon>
        <taxon>Naganishia</taxon>
    </lineage>
</organism>
<sequence>MHAPDVDETDGIEESGRDMPSPFNKPVTQPISVELDNKKSYQEYKARRHARRATEASASLDETQKAAEVDMDVVYAHSGNSGPTRTSRTSAFDEDDEVVFLGASIPRKGNSSNSSGKHRQTLAFESPDEFQPRAPFRSKRKRIVSSNASGDDEQADHD</sequence>
<name>A0ACC2WUY7_9TREE</name>
<evidence type="ECO:0000313" key="1">
    <source>
        <dbReference type="EMBL" id="KAJ9114974.1"/>
    </source>
</evidence>
<reference evidence="1" key="1">
    <citation type="submission" date="2023-04" db="EMBL/GenBank/DDBJ databases">
        <title>Draft Genome sequencing of Naganishia species isolated from polar environments using Oxford Nanopore Technology.</title>
        <authorList>
            <person name="Leo P."/>
            <person name="Venkateswaran K."/>
        </authorList>
    </citation>
    <scope>NUCLEOTIDE SEQUENCE</scope>
    <source>
        <strain evidence="1">MNA-CCFEE 5425</strain>
    </source>
</reference>
<protein>
    <submittedName>
        <fullName evidence="1">Uncharacterized protein</fullName>
    </submittedName>
</protein>
<gene>
    <name evidence="1" type="ORF">QFC22_005302</name>
</gene>
<dbReference type="Proteomes" id="UP001243375">
    <property type="component" value="Unassembled WGS sequence"/>
</dbReference>
<dbReference type="EMBL" id="JASBWU010000017">
    <property type="protein sequence ID" value="KAJ9114974.1"/>
    <property type="molecule type" value="Genomic_DNA"/>
</dbReference>